<name>A0A7C0Y4R0_DESA2</name>
<dbReference type="InterPro" id="IPR004838">
    <property type="entry name" value="NHTrfase_class1_PyrdxlP-BS"/>
</dbReference>
<dbReference type="Gene3D" id="3.40.640.10">
    <property type="entry name" value="Type I PLP-dependent aspartate aminotransferase-like (Major domain)"/>
    <property type="match status" value="1"/>
</dbReference>
<sequence>MIARRAKEISPFIVMDILEKAKSLEKQGHHVIHLEIGEPDFDTPECIKKAAIDAIKKGKTYYTHSLGLPELREAIANYYQEKYKVTVSPEQVIVTAGSSPAIFLVFASLLEPGDEVIVPNPGYACYPNFIHFFGAKPIFIPVKEENGFVYDLIDIKKVLNRRTKAIIINSPANPTGALTPSEIIESLANFGLPLISDEIYHGLVYEGEEKTALEFSENAFILNGFSKSYAMTGWRLGYVIAPKKFIRHMQKIQQNFFICTSSIAQYAGIAALKEAKKDVLKMKEIYNERRIFVFHTLKEIGFPLKKPPQGAFYFFINVKHISNNSYALAFDILEKVKVAVTPGIDFGTEGEGFLRISYANSLENIKEGLKRLKNYFKICKLKQ</sequence>
<dbReference type="GO" id="GO:0030170">
    <property type="term" value="F:pyridoxal phosphate binding"/>
    <property type="evidence" value="ECO:0007669"/>
    <property type="project" value="InterPro"/>
</dbReference>
<organism evidence="8">
    <name type="scientific">Desulfofervidus auxilii</name>
    <dbReference type="NCBI Taxonomy" id="1621989"/>
    <lineage>
        <taxon>Bacteria</taxon>
        <taxon>Pseudomonadati</taxon>
        <taxon>Thermodesulfobacteriota</taxon>
        <taxon>Candidatus Desulfofervidia</taxon>
        <taxon>Candidatus Desulfofervidales</taxon>
        <taxon>Candidatus Desulfofervidaceae</taxon>
        <taxon>Candidatus Desulfofervidus</taxon>
    </lineage>
</organism>
<keyword evidence="4 6" id="KW-0808">Transferase</keyword>
<dbReference type="CDD" id="cd00609">
    <property type="entry name" value="AAT_like"/>
    <property type="match status" value="1"/>
</dbReference>
<evidence type="ECO:0000256" key="1">
    <source>
        <dbReference type="ARBA" id="ARBA00001933"/>
    </source>
</evidence>
<comment type="similarity">
    <text evidence="2 6">Belongs to the class-I pyridoxal-phosphate-dependent aminotransferase family.</text>
</comment>
<evidence type="ECO:0000313" key="8">
    <source>
        <dbReference type="EMBL" id="HDD44398.1"/>
    </source>
</evidence>
<evidence type="ECO:0000256" key="4">
    <source>
        <dbReference type="ARBA" id="ARBA00022679"/>
    </source>
</evidence>
<dbReference type="Proteomes" id="UP000886289">
    <property type="component" value="Unassembled WGS sequence"/>
</dbReference>
<dbReference type="InterPro" id="IPR050596">
    <property type="entry name" value="AspAT/PAT-like"/>
</dbReference>
<dbReference type="EMBL" id="DRBS01000233">
    <property type="protein sequence ID" value="HDD44398.1"/>
    <property type="molecule type" value="Genomic_DNA"/>
</dbReference>
<evidence type="ECO:0000256" key="2">
    <source>
        <dbReference type="ARBA" id="ARBA00007441"/>
    </source>
</evidence>
<dbReference type="PROSITE" id="PS00105">
    <property type="entry name" value="AA_TRANSFER_CLASS_1"/>
    <property type="match status" value="1"/>
</dbReference>
<accession>A0A7C0Y4R0</accession>
<dbReference type="InterPro" id="IPR015421">
    <property type="entry name" value="PyrdxlP-dep_Trfase_major"/>
</dbReference>
<evidence type="ECO:0000256" key="3">
    <source>
        <dbReference type="ARBA" id="ARBA00022576"/>
    </source>
</evidence>
<dbReference type="AlphaFoldDB" id="A0A7C0Y4R0"/>
<dbReference type="InterPro" id="IPR015424">
    <property type="entry name" value="PyrdxlP-dep_Trfase"/>
</dbReference>
<comment type="caution">
    <text evidence="8">The sequence shown here is derived from an EMBL/GenBank/DDBJ whole genome shotgun (WGS) entry which is preliminary data.</text>
</comment>
<evidence type="ECO:0000256" key="5">
    <source>
        <dbReference type="ARBA" id="ARBA00022898"/>
    </source>
</evidence>
<dbReference type="Pfam" id="PF00155">
    <property type="entry name" value="Aminotran_1_2"/>
    <property type="match status" value="1"/>
</dbReference>
<dbReference type="SUPFAM" id="SSF53383">
    <property type="entry name" value="PLP-dependent transferases"/>
    <property type="match status" value="1"/>
</dbReference>
<dbReference type="GO" id="GO:0006520">
    <property type="term" value="P:amino acid metabolic process"/>
    <property type="evidence" value="ECO:0007669"/>
    <property type="project" value="InterPro"/>
</dbReference>
<gene>
    <name evidence="8" type="ORF">ENG63_06020</name>
</gene>
<evidence type="ECO:0000259" key="7">
    <source>
        <dbReference type="Pfam" id="PF00155"/>
    </source>
</evidence>
<dbReference type="InterPro" id="IPR004839">
    <property type="entry name" value="Aminotransferase_I/II_large"/>
</dbReference>
<feature type="domain" description="Aminotransferase class I/classII large" evidence="7">
    <location>
        <begin position="30"/>
        <end position="372"/>
    </location>
</feature>
<dbReference type="EC" id="2.6.1.-" evidence="6"/>
<dbReference type="GO" id="GO:0008483">
    <property type="term" value="F:transaminase activity"/>
    <property type="evidence" value="ECO:0007669"/>
    <property type="project" value="UniProtKB-KW"/>
</dbReference>
<dbReference type="PANTHER" id="PTHR46383:SF2">
    <property type="entry name" value="AMINOTRANSFERASE"/>
    <property type="match status" value="1"/>
</dbReference>
<protein>
    <recommendedName>
        <fullName evidence="6">Aminotransferase</fullName>
        <ecNumber evidence="6">2.6.1.-</ecNumber>
    </recommendedName>
</protein>
<comment type="cofactor">
    <cofactor evidence="1 6">
        <name>pyridoxal 5'-phosphate</name>
        <dbReference type="ChEBI" id="CHEBI:597326"/>
    </cofactor>
</comment>
<proteinExistence type="inferred from homology"/>
<keyword evidence="5" id="KW-0663">Pyridoxal phosphate</keyword>
<evidence type="ECO:0000256" key="6">
    <source>
        <dbReference type="RuleBase" id="RU000481"/>
    </source>
</evidence>
<reference evidence="8" key="1">
    <citation type="journal article" date="2020" name="mSystems">
        <title>Genome- and Community-Level Interaction Insights into Carbon Utilization and Element Cycling Functions of Hydrothermarchaeota in Hydrothermal Sediment.</title>
        <authorList>
            <person name="Zhou Z."/>
            <person name="Liu Y."/>
            <person name="Xu W."/>
            <person name="Pan J."/>
            <person name="Luo Z.H."/>
            <person name="Li M."/>
        </authorList>
    </citation>
    <scope>NUCLEOTIDE SEQUENCE [LARGE SCALE GENOMIC DNA]</scope>
    <source>
        <strain evidence="8">HyVt-233</strain>
    </source>
</reference>
<dbReference type="PANTHER" id="PTHR46383">
    <property type="entry name" value="ASPARTATE AMINOTRANSFERASE"/>
    <property type="match status" value="1"/>
</dbReference>
<keyword evidence="3 6" id="KW-0032">Aminotransferase</keyword>